<name>A0A9P6MRU5_9FUNG</name>
<evidence type="ECO:0000313" key="2">
    <source>
        <dbReference type="EMBL" id="KAG0010630.1"/>
    </source>
</evidence>
<reference evidence="2" key="1">
    <citation type="journal article" date="2020" name="Fungal Divers.">
        <title>Resolving the Mortierellaceae phylogeny through synthesis of multi-gene phylogenetics and phylogenomics.</title>
        <authorList>
            <person name="Vandepol N."/>
            <person name="Liber J."/>
            <person name="Desiro A."/>
            <person name="Na H."/>
            <person name="Kennedy M."/>
            <person name="Barry K."/>
            <person name="Grigoriev I.V."/>
            <person name="Miller A.N."/>
            <person name="O'Donnell K."/>
            <person name="Stajich J.E."/>
            <person name="Bonito G."/>
        </authorList>
    </citation>
    <scope>NUCLEOTIDE SEQUENCE</scope>
    <source>
        <strain evidence="2">NRRL 2769</strain>
    </source>
</reference>
<organism evidence="2 3">
    <name type="scientific">Entomortierella chlamydospora</name>
    <dbReference type="NCBI Taxonomy" id="101097"/>
    <lineage>
        <taxon>Eukaryota</taxon>
        <taxon>Fungi</taxon>
        <taxon>Fungi incertae sedis</taxon>
        <taxon>Mucoromycota</taxon>
        <taxon>Mortierellomycotina</taxon>
        <taxon>Mortierellomycetes</taxon>
        <taxon>Mortierellales</taxon>
        <taxon>Mortierellaceae</taxon>
        <taxon>Entomortierella</taxon>
    </lineage>
</organism>
<feature type="region of interest" description="Disordered" evidence="1">
    <location>
        <begin position="1"/>
        <end position="28"/>
    </location>
</feature>
<proteinExistence type="predicted"/>
<gene>
    <name evidence="2" type="ORF">BGZ80_001306</name>
</gene>
<dbReference type="Proteomes" id="UP000703661">
    <property type="component" value="Unassembled WGS sequence"/>
</dbReference>
<keyword evidence="3" id="KW-1185">Reference proteome</keyword>
<evidence type="ECO:0000313" key="3">
    <source>
        <dbReference type="Proteomes" id="UP000703661"/>
    </source>
</evidence>
<evidence type="ECO:0000256" key="1">
    <source>
        <dbReference type="SAM" id="MobiDB-lite"/>
    </source>
</evidence>
<protein>
    <submittedName>
        <fullName evidence="2">Uncharacterized protein</fullName>
    </submittedName>
</protein>
<accession>A0A9P6MRU5</accession>
<dbReference type="AlphaFoldDB" id="A0A9P6MRU5"/>
<comment type="caution">
    <text evidence="2">The sequence shown here is derived from an EMBL/GenBank/DDBJ whole genome shotgun (WGS) entry which is preliminary data.</text>
</comment>
<sequence>MAEGGKGGEGGEGARATGTNQNEPTFTPLKEEIIWNVLKASIKGLTENRRDGSNGDDWIDRLGEEEPDKQWKWKTQDFYKD</sequence>
<feature type="compositionally biased region" description="Gly residues" evidence="1">
    <location>
        <begin position="1"/>
        <end position="13"/>
    </location>
</feature>
<dbReference type="EMBL" id="JAAAID010001296">
    <property type="protein sequence ID" value="KAG0010630.1"/>
    <property type="molecule type" value="Genomic_DNA"/>
</dbReference>